<protein>
    <recommendedName>
        <fullName evidence="4">Antitoxin</fullName>
    </recommendedName>
</protein>
<evidence type="ECO:0000313" key="2">
    <source>
        <dbReference type="EMBL" id="APT88565.1"/>
    </source>
</evidence>
<dbReference type="Proteomes" id="UP000185434">
    <property type="component" value="Chromosome"/>
</dbReference>
<feature type="region of interest" description="Disordered" evidence="1">
    <location>
        <begin position="1"/>
        <end position="67"/>
    </location>
</feature>
<organism evidence="2 3">
    <name type="scientific">Corynebacterium frankenforstense DSM 45800</name>
    <dbReference type="NCBI Taxonomy" id="1437875"/>
    <lineage>
        <taxon>Bacteria</taxon>
        <taxon>Bacillati</taxon>
        <taxon>Actinomycetota</taxon>
        <taxon>Actinomycetes</taxon>
        <taxon>Mycobacteriales</taxon>
        <taxon>Corynebacteriaceae</taxon>
        <taxon>Corynebacterium</taxon>
    </lineage>
</organism>
<dbReference type="AlphaFoldDB" id="A0A1L7CRT6"/>
<reference evidence="2 3" key="1">
    <citation type="submission" date="2014-08" db="EMBL/GenBank/DDBJ databases">
        <title>Complete genome sequence of Corynebacterium frankenforstense ST18(T) (=DSM 45800(T)), isolated from raw cow milk.</title>
        <authorList>
            <person name="Ruckert C."/>
            <person name="Albersmeier A."/>
            <person name="Winkler A."/>
            <person name="Lipski A."/>
            <person name="Kalinowski J."/>
        </authorList>
    </citation>
    <scope>NUCLEOTIDE SEQUENCE [LARGE SCALE GENOMIC DNA]</scope>
    <source>
        <strain evidence="2 3">ST18</strain>
    </source>
</reference>
<accession>A0A1L7CRT6</accession>
<sequence>MGIFDKAKGKAEEFLNSDEGKQKANDALDTAADKAKDRFGEDNADKIDTARDKIGERLGGDQPEGEK</sequence>
<dbReference type="EMBL" id="CP009247">
    <property type="protein sequence ID" value="APT88565.1"/>
    <property type="molecule type" value="Genomic_DNA"/>
</dbReference>
<dbReference type="InterPro" id="IPR028037">
    <property type="entry name" value="Antitoxin_Rv0909/MT0933"/>
</dbReference>
<dbReference type="STRING" id="1437875.CFRA_03920"/>
<evidence type="ECO:0000313" key="3">
    <source>
        <dbReference type="Proteomes" id="UP000185434"/>
    </source>
</evidence>
<dbReference type="OrthoDB" id="5125103at2"/>
<dbReference type="Pfam" id="PF14013">
    <property type="entry name" value="MT0933_antitox"/>
    <property type="match status" value="1"/>
</dbReference>
<keyword evidence="3" id="KW-1185">Reference proteome</keyword>
<evidence type="ECO:0008006" key="4">
    <source>
        <dbReference type="Google" id="ProtNLM"/>
    </source>
</evidence>
<dbReference type="RefSeq" id="WP_075663542.1">
    <property type="nucleotide sequence ID" value="NZ_CP009247.1"/>
</dbReference>
<proteinExistence type="predicted"/>
<gene>
    <name evidence="2" type="ORF">CFRA_03920</name>
</gene>
<dbReference type="KEGG" id="cfk:CFRA_03920"/>
<name>A0A1L7CRT6_9CORY</name>
<evidence type="ECO:0000256" key="1">
    <source>
        <dbReference type="SAM" id="MobiDB-lite"/>
    </source>
</evidence>